<reference evidence="6" key="2">
    <citation type="submission" date="2021-04" db="EMBL/GenBank/DDBJ databases">
        <title>Complete Genome and methylome analysis of Thiothrix fructosivorans ATCC 49748.</title>
        <authorList>
            <person name="Fomenkov A."/>
            <person name="Sun L."/>
            <person name="Vincze T."/>
            <person name="Grabovich M.Y."/>
            <person name="Roberts R.J."/>
        </authorList>
    </citation>
    <scope>NUCLEOTIDE SEQUENCE</scope>
    <source>
        <strain evidence="6">ATCC 49748</strain>
    </source>
</reference>
<proteinExistence type="inferred from homology"/>
<feature type="domain" description="GFO/IDH/MocA-like oxidoreductase" evidence="4">
    <location>
        <begin position="131"/>
        <end position="247"/>
    </location>
</feature>
<comment type="similarity">
    <text evidence="1">Belongs to the Gfo/Idh/MocA family.</text>
</comment>
<dbReference type="Gene3D" id="3.30.360.10">
    <property type="entry name" value="Dihydrodipicolinate Reductase, domain 2"/>
    <property type="match status" value="1"/>
</dbReference>
<gene>
    <name evidence="6" type="ORF">J1836_010220</name>
    <name evidence="5" type="ORF">J1836_14840</name>
</gene>
<dbReference type="InterPro" id="IPR055170">
    <property type="entry name" value="GFO_IDH_MocA-like_dom"/>
</dbReference>
<keyword evidence="7" id="KW-1185">Reference proteome</keyword>
<name>A0A8B0SNC4_9GAMM</name>
<evidence type="ECO:0000259" key="4">
    <source>
        <dbReference type="Pfam" id="PF22725"/>
    </source>
</evidence>
<evidence type="ECO:0000256" key="1">
    <source>
        <dbReference type="ARBA" id="ARBA00010928"/>
    </source>
</evidence>
<organism evidence="6">
    <name type="scientific">Thiothrix fructosivorans</name>
    <dbReference type="NCBI Taxonomy" id="111770"/>
    <lineage>
        <taxon>Bacteria</taxon>
        <taxon>Pseudomonadati</taxon>
        <taxon>Pseudomonadota</taxon>
        <taxon>Gammaproteobacteria</taxon>
        <taxon>Thiotrichales</taxon>
        <taxon>Thiotrichaceae</taxon>
        <taxon>Thiothrix</taxon>
    </lineage>
</organism>
<evidence type="ECO:0000313" key="7">
    <source>
        <dbReference type="Proteomes" id="UP000664466"/>
    </source>
</evidence>
<evidence type="ECO:0000259" key="3">
    <source>
        <dbReference type="Pfam" id="PF01408"/>
    </source>
</evidence>
<evidence type="ECO:0000313" key="5">
    <source>
        <dbReference type="EMBL" id="MBO0614183.1"/>
    </source>
</evidence>
<dbReference type="AlphaFoldDB" id="A0A8B0SNC4"/>
<dbReference type="Pfam" id="PF22725">
    <property type="entry name" value="GFO_IDH_MocA_C3"/>
    <property type="match status" value="1"/>
</dbReference>
<dbReference type="GO" id="GO:0016491">
    <property type="term" value="F:oxidoreductase activity"/>
    <property type="evidence" value="ECO:0007669"/>
    <property type="project" value="UniProtKB-KW"/>
</dbReference>
<dbReference type="PANTHER" id="PTHR22604:SF105">
    <property type="entry name" value="TRANS-1,2-DIHYDROBENZENE-1,2-DIOL DEHYDROGENASE"/>
    <property type="match status" value="1"/>
</dbReference>
<evidence type="ECO:0000313" key="6">
    <source>
        <dbReference type="EMBL" id="QTX12665.1"/>
    </source>
</evidence>
<dbReference type="EMBL" id="JAFMPM010000008">
    <property type="protein sequence ID" value="MBO0614183.1"/>
    <property type="molecule type" value="Genomic_DNA"/>
</dbReference>
<sequence>MDRFRWGIFGTGFVASKFALGLKVLGNHEVVAVASRSQEKAKAFAAGLKVDAVCGSYAEIVGLTNVDAIYIATPPNVHKLHALMCIAASKAVLLEKPFAMNAAEAQAIRAAAQANGVFCMEAMWTRFNPAVQQLKNRVDAGELGEIHLLNGSFGIQEVHSESNHLFNKSMGGGALLDRGVYLLSLAIYLLGKPDYVSGVLRCVEGGVDEQAAITLGWQGKTTAQFSVSLIADLPNNLSVSGSKARIELDAPIYRPSRLRVFASRASVRTPVQAPSNKDHIRESGALHQIHQHLLPLLMAKAGKKVNALYAGNAYHYQAEEVRQCVQSGKLESAIMPLADSVAVMEVVDRLLAQ</sequence>
<dbReference type="Gene3D" id="3.40.50.720">
    <property type="entry name" value="NAD(P)-binding Rossmann-like Domain"/>
    <property type="match status" value="1"/>
</dbReference>
<dbReference type="PANTHER" id="PTHR22604">
    <property type="entry name" value="OXIDOREDUCTASES"/>
    <property type="match status" value="1"/>
</dbReference>
<dbReference type="InterPro" id="IPR000683">
    <property type="entry name" value="Gfo/Idh/MocA-like_OxRdtase_N"/>
</dbReference>
<dbReference type="InterPro" id="IPR050984">
    <property type="entry name" value="Gfo/Idh/MocA_domain"/>
</dbReference>
<protein>
    <submittedName>
        <fullName evidence="6">Gfo/Idh/MocA family oxidoreductase</fullName>
    </submittedName>
</protein>
<accession>A0A8B0SNC4</accession>
<feature type="domain" description="Gfo/Idh/MocA-like oxidoreductase N-terminal" evidence="3">
    <location>
        <begin position="4"/>
        <end position="121"/>
    </location>
</feature>
<dbReference type="InterPro" id="IPR036291">
    <property type="entry name" value="NAD(P)-bd_dom_sf"/>
</dbReference>
<evidence type="ECO:0000256" key="2">
    <source>
        <dbReference type="ARBA" id="ARBA00023002"/>
    </source>
</evidence>
<dbReference type="SUPFAM" id="SSF51735">
    <property type="entry name" value="NAD(P)-binding Rossmann-fold domains"/>
    <property type="match status" value="1"/>
</dbReference>
<dbReference type="Pfam" id="PF01408">
    <property type="entry name" value="GFO_IDH_MocA"/>
    <property type="match status" value="1"/>
</dbReference>
<dbReference type="RefSeq" id="WP_207251933.1">
    <property type="nucleotide sequence ID" value="NZ_JAFMPM010000008.1"/>
</dbReference>
<keyword evidence="2" id="KW-0560">Oxidoreductase</keyword>
<dbReference type="EMBL" id="CP072748">
    <property type="protein sequence ID" value="QTX12665.1"/>
    <property type="molecule type" value="Genomic_DNA"/>
</dbReference>
<dbReference type="GO" id="GO:0000166">
    <property type="term" value="F:nucleotide binding"/>
    <property type="evidence" value="ECO:0007669"/>
    <property type="project" value="InterPro"/>
</dbReference>
<reference evidence="5 7" key="1">
    <citation type="submission" date="2021-03" db="EMBL/GenBank/DDBJ databases">
        <title>Draft genome and methylome analysis of Thiotrix fructosivoruns ATCC 49748.</title>
        <authorList>
            <person name="Fomenkov A."/>
            <person name="Grabovich M.Y."/>
            <person name="Roberts R.J."/>
        </authorList>
    </citation>
    <scope>NUCLEOTIDE SEQUENCE [LARGE SCALE GENOMIC DNA]</scope>
    <source>
        <strain evidence="5 7">ATCC 49748</strain>
    </source>
</reference>
<dbReference type="SUPFAM" id="SSF55347">
    <property type="entry name" value="Glyceraldehyde-3-phosphate dehydrogenase-like, C-terminal domain"/>
    <property type="match status" value="1"/>
</dbReference>
<dbReference type="Proteomes" id="UP000664466">
    <property type="component" value="Unassembled WGS sequence"/>
</dbReference>